<dbReference type="RefSeq" id="WP_076513279.1">
    <property type="nucleotide sequence ID" value="NZ_CP090431.1"/>
</dbReference>
<evidence type="ECO:0000259" key="1">
    <source>
        <dbReference type="Pfam" id="PF21747"/>
    </source>
</evidence>
<proteinExistence type="predicted"/>
<dbReference type="EMBL" id="JAEMWV010000006">
    <property type="protein sequence ID" value="MBN8252415.1"/>
    <property type="molecule type" value="Genomic_DNA"/>
</dbReference>
<evidence type="ECO:0000313" key="2">
    <source>
        <dbReference type="EMBL" id="MBN8252415.1"/>
    </source>
</evidence>
<dbReference type="Proteomes" id="UP000664578">
    <property type="component" value="Unassembled WGS sequence"/>
</dbReference>
<protein>
    <recommendedName>
        <fullName evidence="1">YpoC-like domain-containing protein</fullName>
    </recommendedName>
</protein>
<feature type="domain" description="YpoC-like" evidence="1">
    <location>
        <begin position="61"/>
        <end position="170"/>
    </location>
</feature>
<dbReference type="Pfam" id="PF21747">
    <property type="entry name" value="YpoC"/>
    <property type="match status" value="1"/>
</dbReference>
<dbReference type="AlphaFoldDB" id="A0A1N6XHS1"/>
<gene>
    <name evidence="2" type="ORF">JF537_12620</name>
</gene>
<comment type="caution">
    <text evidence="2">The sequence shown here is derived from an EMBL/GenBank/DDBJ whole genome shotgun (WGS) entry which is preliminary data.</text>
</comment>
<reference evidence="2" key="1">
    <citation type="submission" date="2020-12" db="EMBL/GenBank/DDBJ databases">
        <title>PHA producing bacteria isolated from mangrove.</title>
        <authorList>
            <person name="Zheng W."/>
            <person name="Yu S."/>
            <person name="Huang Y."/>
        </authorList>
    </citation>
    <scope>NUCLEOTIDE SEQUENCE</scope>
    <source>
        <strain evidence="2">GN22-4</strain>
    </source>
</reference>
<accession>A0A1N6XHS1</accession>
<name>A0A1N6XHS1_9BACI</name>
<dbReference type="InterPro" id="IPR048427">
    <property type="entry name" value="YpoC"/>
</dbReference>
<dbReference type="GeneID" id="93681808"/>
<evidence type="ECO:0000313" key="3">
    <source>
        <dbReference type="Proteomes" id="UP000664578"/>
    </source>
</evidence>
<organism evidence="2 3">
    <name type="scientific">Priestia flexa</name>
    <dbReference type="NCBI Taxonomy" id="86664"/>
    <lineage>
        <taxon>Bacteria</taxon>
        <taxon>Bacillati</taxon>
        <taxon>Bacillota</taxon>
        <taxon>Bacilli</taxon>
        <taxon>Bacillales</taxon>
        <taxon>Bacillaceae</taxon>
        <taxon>Priestia</taxon>
    </lineage>
</organism>
<sequence>MLAKVKVPPEFKRDPFFFAQDVISFQPPLLRHKTHHQPVFIYDIVAKEEGLLEAPWNSLEDCIPSLFIEWKTQEKILHEQFSLRKVTNAKEIVTEWSGRFLSALFWINGGPLQGLTALEANIQKLTYKPVNTSERVLFLLKKPGMYHSFVQLSELYTELQKQYAIKRIRLKK</sequence>